<keyword evidence="1" id="KW-1133">Transmembrane helix</keyword>
<dbReference type="EMBL" id="CP025057">
    <property type="protein sequence ID" value="AUB31416.1"/>
    <property type="molecule type" value="Genomic_DNA"/>
</dbReference>
<dbReference type="AlphaFoldDB" id="A0A2K8SD90"/>
<dbReference type="Proteomes" id="UP000231823">
    <property type="component" value="Chromosome"/>
</dbReference>
<keyword evidence="1" id="KW-0812">Transmembrane</keyword>
<proteinExistence type="predicted"/>
<name>A0A2K8SD90_9MOLU</name>
<dbReference type="RefSeq" id="WP_100916403.1">
    <property type="nucleotide sequence ID" value="NZ_CP025057.1"/>
</dbReference>
<protein>
    <recommendedName>
        <fullName evidence="4">TIGR04561 family membrane protein</fullName>
    </recommendedName>
</protein>
<keyword evidence="1" id="KW-0472">Membrane</keyword>
<reference evidence="2 3" key="1">
    <citation type="submission" date="2017-12" db="EMBL/GenBank/DDBJ databases">
        <title>Complete genome sequence of Spiroplasma floricola 23-6 (ATCC 29989).</title>
        <authorList>
            <person name="Tsai Y.-M."/>
            <person name="Wu P.-S."/>
            <person name="Lo W.-S."/>
            <person name="Kuo C.-H."/>
        </authorList>
    </citation>
    <scope>NUCLEOTIDE SEQUENCE [LARGE SCALE GENOMIC DNA]</scope>
    <source>
        <strain evidence="2 3">23-6</strain>
    </source>
</reference>
<keyword evidence="3" id="KW-1185">Reference proteome</keyword>
<dbReference type="OrthoDB" id="390145at2"/>
<dbReference type="NCBIfam" id="TIGR04561">
    <property type="entry name" value="membra_charge"/>
    <property type="match status" value="1"/>
</dbReference>
<evidence type="ECO:0000256" key="1">
    <source>
        <dbReference type="SAM" id="Phobius"/>
    </source>
</evidence>
<evidence type="ECO:0000313" key="3">
    <source>
        <dbReference type="Proteomes" id="UP000231823"/>
    </source>
</evidence>
<feature type="transmembrane region" description="Helical" evidence="1">
    <location>
        <begin position="20"/>
        <end position="43"/>
    </location>
</feature>
<dbReference type="InterPro" id="IPR030825">
    <property type="entry name" value="Integral_membrane"/>
</dbReference>
<gene>
    <name evidence="2" type="ORF">SFLOR_v1c03590</name>
</gene>
<accession>A0A2K8SD90</accession>
<evidence type="ECO:0008006" key="4">
    <source>
        <dbReference type="Google" id="ProtNLM"/>
    </source>
</evidence>
<dbReference type="KEGG" id="sfz:SFLOR_v1c03590"/>
<sequence length="90" mass="10898">MKTLLFSRTLFKVLDFELSLTVVLIIFTIIAAVALGIYLLILFQKNRKFYFEKEEVSGDEFKRLEKFEEQRNYFELEIAKIKKIQRERKK</sequence>
<evidence type="ECO:0000313" key="2">
    <source>
        <dbReference type="EMBL" id="AUB31416.1"/>
    </source>
</evidence>
<organism evidence="2 3">
    <name type="scientific">Spiroplasma floricola 23-6</name>
    <dbReference type="NCBI Taxonomy" id="1336749"/>
    <lineage>
        <taxon>Bacteria</taxon>
        <taxon>Bacillati</taxon>
        <taxon>Mycoplasmatota</taxon>
        <taxon>Mollicutes</taxon>
        <taxon>Entomoplasmatales</taxon>
        <taxon>Spiroplasmataceae</taxon>
        <taxon>Spiroplasma</taxon>
    </lineage>
</organism>